<accession>A0A1X7GL07</accession>
<dbReference type="GO" id="GO:0003677">
    <property type="term" value="F:DNA binding"/>
    <property type="evidence" value="ECO:0007669"/>
    <property type="project" value="InterPro"/>
</dbReference>
<dbReference type="AlphaFoldDB" id="A0A1X7GL07"/>
<proteinExistence type="predicted"/>
<evidence type="ECO:0000313" key="3">
    <source>
        <dbReference type="Proteomes" id="UP000192934"/>
    </source>
</evidence>
<dbReference type="Pfam" id="PF06892">
    <property type="entry name" value="Phage_CP76"/>
    <property type="match status" value="1"/>
</dbReference>
<dbReference type="InterPro" id="IPR009679">
    <property type="entry name" value="Phage_186_CII-like"/>
</dbReference>
<name>A0A1X7GL07_9SPHN</name>
<feature type="compositionally biased region" description="Basic and acidic residues" evidence="1">
    <location>
        <begin position="1"/>
        <end position="11"/>
    </location>
</feature>
<dbReference type="STRING" id="941907.SAMN06295910_1922"/>
<feature type="region of interest" description="Disordered" evidence="1">
    <location>
        <begin position="1"/>
        <end position="31"/>
    </location>
</feature>
<dbReference type="EMBL" id="LT840185">
    <property type="protein sequence ID" value="SMF70647.1"/>
    <property type="molecule type" value="Genomic_DNA"/>
</dbReference>
<protein>
    <submittedName>
        <fullName evidence="2">Uncharacterized protein</fullName>
    </submittedName>
</protein>
<evidence type="ECO:0000313" key="2">
    <source>
        <dbReference type="EMBL" id="SMF70647.1"/>
    </source>
</evidence>
<organism evidence="2 3">
    <name type="scientific">Allosphingosinicella indica</name>
    <dbReference type="NCBI Taxonomy" id="941907"/>
    <lineage>
        <taxon>Bacteria</taxon>
        <taxon>Pseudomonadati</taxon>
        <taxon>Pseudomonadota</taxon>
        <taxon>Alphaproteobacteria</taxon>
        <taxon>Sphingomonadales</taxon>
        <taxon>Sphingomonadaceae</taxon>
        <taxon>Allosphingosinicella</taxon>
    </lineage>
</organism>
<dbReference type="OrthoDB" id="7570121at2"/>
<gene>
    <name evidence="2" type="ORF">SAMN06295910_1922</name>
</gene>
<dbReference type="Proteomes" id="UP000192934">
    <property type="component" value="Chromosome I"/>
</dbReference>
<reference evidence="3" key="1">
    <citation type="submission" date="2017-04" db="EMBL/GenBank/DDBJ databases">
        <authorList>
            <person name="Varghese N."/>
            <person name="Submissions S."/>
        </authorList>
    </citation>
    <scope>NUCLEOTIDE SEQUENCE [LARGE SCALE GENOMIC DNA]</scope>
    <source>
        <strain evidence="3">Dd16</strain>
    </source>
</reference>
<keyword evidence="3" id="KW-1185">Reference proteome</keyword>
<evidence type="ECO:0000256" key="1">
    <source>
        <dbReference type="SAM" id="MobiDB-lite"/>
    </source>
</evidence>
<sequence length="169" mass="17544">MTGRTAQDRRMVQLPPELQAGKARSKSLIRAAGGQEAAAEVTGKSQARMSSCGVPNTADFLSIADVRSLEAVTHGTAGHPLVTRWLASEAGYALVRLPGAGQPETAWSQRAAKLLREGGDIISGIGAALENDNDVCGKEAAALLNEADELVAIAVEIQSALKARARGTD</sequence>
<dbReference type="RefSeq" id="WP_085218572.1">
    <property type="nucleotide sequence ID" value="NZ_LT840185.1"/>
</dbReference>